<evidence type="ECO:0000313" key="9">
    <source>
        <dbReference type="Proteomes" id="UP000287547"/>
    </source>
</evidence>
<keyword evidence="2" id="KW-0805">Transcription regulation</keyword>
<evidence type="ECO:0000256" key="3">
    <source>
        <dbReference type="ARBA" id="ARBA00023082"/>
    </source>
</evidence>
<dbReference type="CDD" id="cd06171">
    <property type="entry name" value="Sigma70_r4"/>
    <property type="match status" value="1"/>
</dbReference>
<dbReference type="InterPro" id="IPR036388">
    <property type="entry name" value="WH-like_DNA-bd_sf"/>
</dbReference>
<dbReference type="GO" id="GO:0003677">
    <property type="term" value="F:DNA binding"/>
    <property type="evidence" value="ECO:0007669"/>
    <property type="project" value="UniProtKB-KW"/>
</dbReference>
<organism evidence="8 9">
    <name type="scientific">Kibdelosporangium aridum</name>
    <dbReference type="NCBI Taxonomy" id="2030"/>
    <lineage>
        <taxon>Bacteria</taxon>
        <taxon>Bacillati</taxon>
        <taxon>Actinomycetota</taxon>
        <taxon>Actinomycetes</taxon>
        <taxon>Pseudonocardiales</taxon>
        <taxon>Pseudonocardiaceae</taxon>
        <taxon>Kibdelosporangium</taxon>
    </lineage>
</organism>
<dbReference type="PANTHER" id="PTHR43133:SF58">
    <property type="entry name" value="ECF RNA POLYMERASE SIGMA FACTOR SIGD"/>
    <property type="match status" value="1"/>
</dbReference>
<evidence type="ECO:0000256" key="5">
    <source>
        <dbReference type="ARBA" id="ARBA00023163"/>
    </source>
</evidence>
<proteinExistence type="inferred from homology"/>
<dbReference type="InterPro" id="IPR013325">
    <property type="entry name" value="RNA_pol_sigma_r2"/>
</dbReference>
<keyword evidence="4" id="KW-0238">DNA-binding</keyword>
<evidence type="ECO:0000256" key="2">
    <source>
        <dbReference type="ARBA" id="ARBA00023015"/>
    </source>
</evidence>
<evidence type="ECO:0000259" key="7">
    <source>
        <dbReference type="Pfam" id="PF04545"/>
    </source>
</evidence>
<protein>
    <submittedName>
        <fullName evidence="8">RNA polymerase subunit sigma</fullName>
    </submittedName>
</protein>
<sequence>MLAALKEHPSARPLAGPSGLRDIDLWLAAAGDRAAMRRILIAVQALVTPYCQARIGSQWSVTSPQDVAQDVCFAVMAAVGSYRAQARPFLAFVYRVAAFKVREARRGAASDRSTPVEEVETTHDELSNSMAQLLTVLPDAQREILILRLVVGLTPDEIGDALGMTQGAVRVAQHRALTRLRTIMAANRS</sequence>
<dbReference type="PANTHER" id="PTHR43133">
    <property type="entry name" value="RNA POLYMERASE ECF-TYPE SIGMA FACTO"/>
    <property type="match status" value="1"/>
</dbReference>
<dbReference type="Pfam" id="PF04545">
    <property type="entry name" value="Sigma70_r4"/>
    <property type="match status" value="1"/>
</dbReference>
<keyword evidence="5" id="KW-0804">Transcription</keyword>
<dbReference type="NCBIfam" id="TIGR02937">
    <property type="entry name" value="sigma70-ECF"/>
    <property type="match status" value="1"/>
</dbReference>
<evidence type="ECO:0000259" key="6">
    <source>
        <dbReference type="Pfam" id="PF04542"/>
    </source>
</evidence>
<accession>A0A428ZP40</accession>
<dbReference type="Proteomes" id="UP000287547">
    <property type="component" value="Unassembled WGS sequence"/>
</dbReference>
<dbReference type="InterPro" id="IPR007627">
    <property type="entry name" value="RNA_pol_sigma70_r2"/>
</dbReference>
<name>A0A428ZP40_KIBAR</name>
<dbReference type="Pfam" id="PF04542">
    <property type="entry name" value="Sigma70_r2"/>
    <property type="match status" value="1"/>
</dbReference>
<dbReference type="SUPFAM" id="SSF88946">
    <property type="entry name" value="Sigma2 domain of RNA polymerase sigma factors"/>
    <property type="match status" value="1"/>
</dbReference>
<dbReference type="Gene3D" id="1.10.1740.10">
    <property type="match status" value="1"/>
</dbReference>
<dbReference type="InterPro" id="IPR013324">
    <property type="entry name" value="RNA_pol_sigma_r3/r4-like"/>
</dbReference>
<keyword evidence="3" id="KW-0731">Sigma factor</keyword>
<dbReference type="AlphaFoldDB" id="A0A428ZP40"/>
<evidence type="ECO:0000256" key="1">
    <source>
        <dbReference type="ARBA" id="ARBA00010641"/>
    </source>
</evidence>
<dbReference type="OrthoDB" id="160825at2"/>
<feature type="domain" description="RNA polymerase sigma-70 region 2" evidence="6">
    <location>
        <begin position="63"/>
        <end position="108"/>
    </location>
</feature>
<evidence type="ECO:0000256" key="4">
    <source>
        <dbReference type="ARBA" id="ARBA00023125"/>
    </source>
</evidence>
<dbReference type="InterPro" id="IPR039425">
    <property type="entry name" value="RNA_pol_sigma-70-like"/>
</dbReference>
<dbReference type="GO" id="GO:0006352">
    <property type="term" value="P:DNA-templated transcription initiation"/>
    <property type="evidence" value="ECO:0007669"/>
    <property type="project" value="InterPro"/>
</dbReference>
<dbReference type="SUPFAM" id="SSF88659">
    <property type="entry name" value="Sigma3 and sigma4 domains of RNA polymerase sigma factors"/>
    <property type="match status" value="1"/>
</dbReference>
<gene>
    <name evidence="8" type="ORF">DMH04_07080</name>
</gene>
<dbReference type="InterPro" id="IPR014284">
    <property type="entry name" value="RNA_pol_sigma-70_dom"/>
</dbReference>
<dbReference type="EMBL" id="QHKI01000003">
    <property type="protein sequence ID" value="RSM89807.1"/>
    <property type="molecule type" value="Genomic_DNA"/>
</dbReference>
<comment type="caution">
    <text evidence="8">The sequence shown here is derived from an EMBL/GenBank/DDBJ whole genome shotgun (WGS) entry which is preliminary data.</text>
</comment>
<dbReference type="Gene3D" id="1.10.10.10">
    <property type="entry name" value="Winged helix-like DNA-binding domain superfamily/Winged helix DNA-binding domain"/>
    <property type="match status" value="1"/>
</dbReference>
<reference evidence="8 9" key="1">
    <citation type="submission" date="2018-05" db="EMBL/GenBank/DDBJ databases">
        <title>Evolution of GPA BGCs.</title>
        <authorList>
            <person name="Waglechner N."/>
            <person name="Wright G.D."/>
        </authorList>
    </citation>
    <scope>NUCLEOTIDE SEQUENCE [LARGE SCALE GENOMIC DNA]</scope>
    <source>
        <strain evidence="8 9">A82846</strain>
    </source>
</reference>
<evidence type="ECO:0000313" key="8">
    <source>
        <dbReference type="EMBL" id="RSM89807.1"/>
    </source>
</evidence>
<dbReference type="InterPro" id="IPR007630">
    <property type="entry name" value="RNA_pol_sigma70_r4"/>
</dbReference>
<feature type="domain" description="RNA polymerase sigma-70 region 4" evidence="7">
    <location>
        <begin position="134"/>
        <end position="181"/>
    </location>
</feature>
<dbReference type="GO" id="GO:0016987">
    <property type="term" value="F:sigma factor activity"/>
    <property type="evidence" value="ECO:0007669"/>
    <property type="project" value="UniProtKB-KW"/>
</dbReference>
<comment type="similarity">
    <text evidence="1">Belongs to the sigma-70 factor family. ECF subfamily.</text>
</comment>